<dbReference type="PANTHER" id="PTHR14614">
    <property type="entry name" value="HEPATOCELLULAR CARCINOMA-ASSOCIATED ANTIGEN"/>
    <property type="match status" value="1"/>
</dbReference>
<organism evidence="2 3">
    <name type="scientific">Seminavis robusta</name>
    <dbReference type="NCBI Taxonomy" id="568900"/>
    <lineage>
        <taxon>Eukaryota</taxon>
        <taxon>Sar</taxon>
        <taxon>Stramenopiles</taxon>
        <taxon>Ochrophyta</taxon>
        <taxon>Bacillariophyta</taxon>
        <taxon>Bacillariophyceae</taxon>
        <taxon>Bacillariophycidae</taxon>
        <taxon>Naviculales</taxon>
        <taxon>Naviculaceae</taxon>
        <taxon>Seminavis</taxon>
    </lineage>
</organism>
<reference evidence="2" key="1">
    <citation type="submission" date="2020-06" db="EMBL/GenBank/DDBJ databases">
        <authorList>
            <consortium name="Plant Systems Biology data submission"/>
        </authorList>
    </citation>
    <scope>NUCLEOTIDE SEQUENCE</scope>
    <source>
        <strain evidence="2">D6</strain>
    </source>
</reference>
<dbReference type="InterPro" id="IPR029063">
    <property type="entry name" value="SAM-dependent_MTases_sf"/>
</dbReference>
<dbReference type="PANTHER" id="PTHR14614:SF132">
    <property type="entry name" value="PROTEIN-LYSINE METHYLTRANSFERASE C42C1.13"/>
    <property type="match status" value="1"/>
</dbReference>
<evidence type="ECO:0000256" key="1">
    <source>
        <dbReference type="SAM" id="MobiDB-lite"/>
    </source>
</evidence>
<dbReference type="EMBL" id="CAICTM010000305">
    <property type="protein sequence ID" value="CAB9507424.1"/>
    <property type="molecule type" value="Genomic_DNA"/>
</dbReference>
<accession>A0A9N8DWT2</accession>
<gene>
    <name evidence="2" type="ORF">SEMRO_306_G112960.1</name>
</gene>
<evidence type="ECO:0000313" key="3">
    <source>
        <dbReference type="Proteomes" id="UP001153069"/>
    </source>
</evidence>
<dbReference type="InterPro" id="IPR019410">
    <property type="entry name" value="Methyltransf_16"/>
</dbReference>
<feature type="compositionally biased region" description="Acidic residues" evidence="1">
    <location>
        <begin position="21"/>
        <end position="31"/>
    </location>
</feature>
<comment type="caution">
    <text evidence="2">The sequence shown here is derived from an EMBL/GenBank/DDBJ whole genome shotgun (WGS) entry which is preliminary data.</text>
</comment>
<name>A0A9N8DWT2_9STRA</name>
<dbReference type="SUPFAM" id="SSF53335">
    <property type="entry name" value="S-adenosyl-L-methionine-dependent methyltransferases"/>
    <property type="match status" value="1"/>
</dbReference>
<sequence>METPWIDAWIRWERDSKEVVAEDEDEDEEQGEPLPPTEQFSFSYQLPGNNDDIVLELKGFPSESEQIWNSTGLTLWPCSHYLCEYLLEHHATLLQPPPPSQETCTESSQQPPQQQVVLELGSGLGRCGLLAYHLLLLRNNKTADECHCSTHVYLTDGDTDTLKQLRDNVQHNTKQPANKHTNNDTTTISTNTTISCHQLLWGTETTKEFCQAHKNVILTDDSDNNQGSNNIRLVLGSDLIYVPQVIQPLFETVKVLLSHTHDNDNTAARFLMAHSNRRQGSSVTLEMVLEGATNAGLSHEIVMESPPQEGI</sequence>
<dbReference type="Proteomes" id="UP001153069">
    <property type="component" value="Unassembled WGS sequence"/>
</dbReference>
<dbReference type="Gene3D" id="3.40.50.150">
    <property type="entry name" value="Vaccinia Virus protein VP39"/>
    <property type="match status" value="1"/>
</dbReference>
<proteinExistence type="predicted"/>
<feature type="region of interest" description="Disordered" evidence="1">
    <location>
        <begin position="17"/>
        <end position="38"/>
    </location>
</feature>
<protein>
    <submittedName>
        <fullName evidence="2">Family with sequence similarity 86</fullName>
    </submittedName>
</protein>
<evidence type="ECO:0000313" key="2">
    <source>
        <dbReference type="EMBL" id="CAB9507424.1"/>
    </source>
</evidence>
<dbReference type="AlphaFoldDB" id="A0A9N8DWT2"/>
<dbReference type="OrthoDB" id="46564at2759"/>
<keyword evidence="3" id="KW-1185">Reference proteome</keyword>
<dbReference type="Pfam" id="PF10294">
    <property type="entry name" value="Methyltransf_16"/>
    <property type="match status" value="1"/>
</dbReference>